<dbReference type="Gene3D" id="2.60.120.10">
    <property type="entry name" value="Jelly Rolls"/>
    <property type="match status" value="1"/>
</dbReference>
<dbReference type="InterPro" id="IPR014710">
    <property type="entry name" value="RmlC-like_jellyroll"/>
</dbReference>
<dbReference type="InterPro" id="IPR011051">
    <property type="entry name" value="RmlC_Cupin_sf"/>
</dbReference>
<dbReference type="UniPathway" id="UPA00067">
    <property type="reaction ID" value="UER00123"/>
</dbReference>
<evidence type="ECO:0000256" key="5">
    <source>
        <dbReference type="ARBA" id="ARBA00023239"/>
    </source>
</evidence>
<dbReference type="NCBIfam" id="NF009806">
    <property type="entry name" value="PRK13290.1"/>
    <property type="match status" value="1"/>
</dbReference>
<comment type="similarity">
    <text evidence="2 8">Belongs to the ectoine synthase family.</text>
</comment>
<dbReference type="CDD" id="cd06978">
    <property type="entry name" value="cupin_EctC"/>
    <property type="match status" value="1"/>
</dbReference>
<evidence type="ECO:0000313" key="9">
    <source>
        <dbReference type="EMBL" id="GAS90270.1"/>
    </source>
</evidence>
<dbReference type="RefSeq" id="WP_062830449.1">
    <property type="nucleotide sequence ID" value="NZ_BCSX01000039.1"/>
</dbReference>
<comment type="caution">
    <text evidence="9">The sequence shown here is derived from an EMBL/GenBank/DDBJ whole genome shotgun (WGS) entry which is preliminary data.</text>
</comment>
<keyword evidence="10" id="KW-1185">Reference proteome</keyword>
<dbReference type="Pfam" id="PF06339">
    <property type="entry name" value="Ectoine_synth"/>
    <property type="match status" value="1"/>
</dbReference>
<proteinExistence type="inferred from homology"/>
<dbReference type="PANTHER" id="PTHR39289">
    <property type="match status" value="1"/>
</dbReference>
<evidence type="ECO:0000256" key="3">
    <source>
        <dbReference type="ARBA" id="ARBA00013192"/>
    </source>
</evidence>
<evidence type="ECO:0000256" key="6">
    <source>
        <dbReference type="ARBA" id="ARBA00033271"/>
    </source>
</evidence>
<comment type="pathway">
    <text evidence="1 8">Amine and polyamine biosynthesis; ectoine biosynthesis; L-ectoine from L-aspartate 4-semialdehyde: step 3/3.</text>
</comment>
<dbReference type="GO" id="GO:0019491">
    <property type="term" value="P:ectoine biosynthetic process"/>
    <property type="evidence" value="ECO:0007669"/>
    <property type="project" value="UniProtKB-UniRule"/>
</dbReference>
<dbReference type="Proteomes" id="UP000069620">
    <property type="component" value="Unassembled WGS sequence"/>
</dbReference>
<evidence type="ECO:0000313" key="10">
    <source>
        <dbReference type="Proteomes" id="UP000069620"/>
    </source>
</evidence>
<evidence type="ECO:0000256" key="2">
    <source>
        <dbReference type="ARBA" id="ARBA00009637"/>
    </source>
</evidence>
<dbReference type="AlphaFoldDB" id="A0A124E0E6"/>
<dbReference type="EC" id="4.2.1.108" evidence="3 8"/>
<name>A0A124E0E6_9MYCO</name>
<dbReference type="SUPFAM" id="SSF51182">
    <property type="entry name" value="RmlC-like cupins"/>
    <property type="match status" value="1"/>
</dbReference>
<sequence length="130" mass="14293">MIVRTTAEITGTDRDVADGNWRSKRIILAGDGVGFSFHETTINASSVSEFHYQHHVEAVWVVEGTGTLTNMETGENHPLGPGTMYLLNGHERHRVTCNTQMRMLCVFNPPVTGQEVHDETGAYPAPQSVA</sequence>
<dbReference type="InterPro" id="IPR010462">
    <property type="entry name" value="Ectoine_synth"/>
</dbReference>
<keyword evidence="5 8" id="KW-0456">Lyase</keyword>
<dbReference type="GO" id="GO:0033990">
    <property type="term" value="F:ectoine synthase activity"/>
    <property type="evidence" value="ECO:0007669"/>
    <property type="project" value="UniProtKB-EC"/>
</dbReference>
<evidence type="ECO:0000256" key="8">
    <source>
        <dbReference type="HAMAP-Rule" id="MF_01255"/>
    </source>
</evidence>
<comment type="catalytic activity">
    <reaction evidence="7 8">
        <text>(2S)-4-acetamido-2-aminobutanoate = L-ectoine + H2O</text>
        <dbReference type="Rhea" id="RHEA:17281"/>
        <dbReference type="ChEBI" id="CHEBI:15377"/>
        <dbReference type="ChEBI" id="CHEBI:58515"/>
        <dbReference type="ChEBI" id="CHEBI:58929"/>
        <dbReference type="EC" id="4.2.1.108"/>
    </reaction>
</comment>
<dbReference type="PANTHER" id="PTHR39289:SF1">
    <property type="entry name" value="L-ECTOINE SYNTHASE"/>
    <property type="match status" value="1"/>
</dbReference>
<evidence type="ECO:0000256" key="7">
    <source>
        <dbReference type="ARBA" id="ARBA00048714"/>
    </source>
</evidence>
<organism evidence="9 10">
    <name type="scientific">Mycolicibacterium brisbanense</name>
    <dbReference type="NCBI Taxonomy" id="146020"/>
    <lineage>
        <taxon>Bacteria</taxon>
        <taxon>Bacillati</taxon>
        <taxon>Actinomycetota</taxon>
        <taxon>Actinomycetes</taxon>
        <taxon>Mycobacteriales</taxon>
        <taxon>Mycobacteriaceae</taxon>
        <taxon>Mycolicibacterium</taxon>
    </lineage>
</organism>
<reference evidence="10" key="1">
    <citation type="journal article" date="2016" name="Genome Announc.">
        <title>Draft Genome Sequences of Five Rapidly Growing Mycobacterium Species, M. thermoresistibile, M. fortuitum subsp. acetamidolyticum, M. canariasense, M. brisbanense, and M. novocastrense.</title>
        <authorList>
            <person name="Katahira K."/>
            <person name="Ogura Y."/>
            <person name="Gotoh Y."/>
            <person name="Hayashi T."/>
        </authorList>
    </citation>
    <scope>NUCLEOTIDE SEQUENCE [LARGE SCALE GENOMIC DNA]</scope>
    <source>
        <strain evidence="10">JCM15654</strain>
    </source>
</reference>
<comment type="function">
    <text evidence="8">Catalyzes the circularization of gamma-N-acetyl-alpha,gamma-diaminobutyric acid (ADABA) to ectoine (1,4,5,6-tetrahydro-2-methyl-4-pyrimidine carboxylic acid), which is an excellent osmoprotectant.</text>
</comment>
<accession>A0A124E0E6</accession>
<gene>
    <name evidence="8" type="primary">ectC</name>
    <name evidence="9" type="ORF">RMCB_4366</name>
</gene>
<evidence type="ECO:0000256" key="4">
    <source>
        <dbReference type="ARBA" id="ARBA00019707"/>
    </source>
</evidence>
<dbReference type="EMBL" id="BCSX01000039">
    <property type="protein sequence ID" value="GAS90270.1"/>
    <property type="molecule type" value="Genomic_DNA"/>
</dbReference>
<protein>
    <recommendedName>
        <fullName evidence="4 8">L-ectoine synthase</fullName>
        <ecNumber evidence="3 8">4.2.1.108</ecNumber>
    </recommendedName>
    <alternativeName>
        <fullName evidence="6 8">N-acetyldiaminobutyrate dehydratase</fullName>
    </alternativeName>
</protein>
<dbReference type="HAMAP" id="MF_01255">
    <property type="entry name" value="Ectoine_synth"/>
    <property type="match status" value="1"/>
</dbReference>
<dbReference type="STRING" id="146020.RMCB_4366"/>
<dbReference type="OrthoDB" id="4406415at2"/>
<evidence type="ECO:0000256" key="1">
    <source>
        <dbReference type="ARBA" id="ARBA00005181"/>
    </source>
</evidence>
<reference evidence="10" key="2">
    <citation type="submission" date="2016-02" db="EMBL/GenBank/DDBJ databases">
        <title>Draft genome sequence of five rapidly growing Mycobacterium species.</title>
        <authorList>
            <person name="Katahira K."/>
            <person name="Gotou Y."/>
            <person name="Iida K."/>
            <person name="Ogura Y."/>
            <person name="Hayashi T."/>
        </authorList>
    </citation>
    <scope>NUCLEOTIDE SEQUENCE [LARGE SCALE GENOMIC DNA]</scope>
    <source>
        <strain evidence="10">JCM15654</strain>
    </source>
</reference>